<evidence type="ECO:0000259" key="1">
    <source>
        <dbReference type="Pfam" id="PF03724"/>
    </source>
</evidence>
<keyword evidence="3" id="KW-1185">Reference proteome</keyword>
<feature type="domain" description="DUF306" evidence="1">
    <location>
        <begin position="32"/>
        <end position="139"/>
    </location>
</feature>
<dbReference type="InterPro" id="IPR038670">
    <property type="entry name" value="HslJ-like_sf"/>
</dbReference>
<gene>
    <name evidence="2" type="ORF">VQ7734_02160</name>
</gene>
<dbReference type="PANTHER" id="PTHR35535:SF1">
    <property type="entry name" value="HEAT SHOCK PROTEIN HSLJ"/>
    <property type="match status" value="1"/>
</dbReference>
<dbReference type="PROSITE" id="PS51257">
    <property type="entry name" value="PROKAR_LIPOPROTEIN"/>
    <property type="match status" value="1"/>
</dbReference>
<proteinExistence type="predicted"/>
<dbReference type="PANTHER" id="PTHR35535">
    <property type="entry name" value="HEAT SHOCK PROTEIN HSLJ"/>
    <property type="match status" value="1"/>
</dbReference>
<evidence type="ECO:0000313" key="3">
    <source>
        <dbReference type="Proteomes" id="UP000184600"/>
    </source>
</evidence>
<accession>A0A1M7YV04</accession>
<organism evidence="2 3">
    <name type="scientific">Vibrio quintilis</name>
    <dbReference type="NCBI Taxonomy" id="1117707"/>
    <lineage>
        <taxon>Bacteria</taxon>
        <taxon>Pseudomonadati</taxon>
        <taxon>Pseudomonadota</taxon>
        <taxon>Gammaproteobacteria</taxon>
        <taxon>Vibrionales</taxon>
        <taxon>Vibrionaceae</taxon>
        <taxon>Vibrio</taxon>
    </lineage>
</organism>
<dbReference type="RefSeq" id="WP_073582319.1">
    <property type="nucleotide sequence ID" value="NZ_AP024897.1"/>
</dbReference>
<dbReference type="STRING" id="1117707.VQ7734_02160"/>
<dbReference type="InterPro" id="IPR053147">
    <property type="entry name" value="Hsp_HslJ-like"/>
</dbReference>
<dbReference type="Proteomes" id="UP000184600">
    <property type="component" value="Unassembled WGS sequence"/>
</dbReference>
<protein>
    <submittedName>
        <fullName evidence="2">Heat-inducible protein</fullName>
    </submittedName>
</protein>
<name>A0A1M7YV04_9VIBR</name>
<sequence length="146" mass="16241">MKLSGKNTLSAIVLTTLLTACAGKEEPAVKVEDLKNPVWHLVSLDGKEIKPSADNRTPSLKVDSRMTATGFSGCNDYLGQAVLNTDNHEFQIIKMISSQKLCLKEQVAQEKVIVQALNQRTHIQILQGKMTLKNKKHTLIFEAKRK</sequence>
<dbReference type="AlphaFoldDB" id="A0A1M7YV04"/>
<reference evidence="3" key="1">
    <citation type="submission" date="2016-12" db="EMBL/GenBank/DDBJ databases">
        <authorList>
            <person name="Rodrigo-Torres L."/>
            <person name="Arahal R.D."/>
            <person name="Lucena T."/>
        </authorList>
    </citation>
    <scope>NUCLEOTIDE SEQUENCE [LARGE SCALE GENOMIC DNA]</scope>
</reference>
<dbReference type="EMBL" id="FRFG01000025">
    <property type="protein sequence ID" value="SHO56391.1"/>
    <property type="molecule type" value="Genomic_DNA"/>
</dbReference>
<dbReference type="Gene3D" id="2.40.128.270">
    <property type="match status" value="1"/>
</dbReference>
<dbReference type="OrthoDB" id="5600341at2"/>
<dbReference type="InterPro" id="IPR005184">
    <property type="entry name" value="DUF306_Meta_HslJ"/>
</dbReference>
<evidence type="ECO:0000313" key="2">
    <source>
        <dbReference type="EMBL" id="SHO56391.1"/>
    </source>
</evidence>
<dbReference type="Pfam" id="PF03724">
    <property type="entry name" value="META"/>
    <property type="match status" value="1"/>
</dbReference>